<comment type="caution">
    <text evidence="3">The sequence shown here is derived from an EMBL/GenBank/DDBJ whole genome shotgun (WGS) entry which is preliminary data.</text>
</comment>
<name>A0AAE0WXI9_9PEZI</name>
<sequence length="587" mass="65712">MANTVLDLLRWLDARLRSSATMVVRRVPETQGLRHFDLMAETVTAAHPHETRDKSADLQTDLVSFTLSGSYDPNIPILIDAEDHCRFVTHNKATRLVDLLAAVFEPGCTVCLHLPNDVLYPVLVLGILAARAQWTGTNPAYTAPELEHHFRVSKTKYVITIAECLETVRIAVRASGTDAEVIFFTDLLSDCYQHDEIRGHSPRCCHSLGASPRAIRTLCDIIEQVRKSGPAIDSSKPLPDDIAALMQTSGTTGLPKMAARTHRSMVHELAAIADDDSLKNYQVRRLFCTPIFHAFSAPEMIFNALRLGRPSYFMRRYDETFAHKISLYRITETFGPPAMLLRLINKVNDHHLLQSLRYVAYGGAPLGPELRRKFLGLFENKPRLIPVYGMTEGGWYTTLKDLENDDTGSVGRSIPGYDIRIDERAGDSMNGCRTGELLVRGPPMMQSYLGNEKATTDAFQDEWFKTGDIGYFEDGRVYLIDRIKEMIKVNSWQVSPTEVQNALLESDAVAEAAVFGIGYGVEEHPVACVVPRGTSSADELKAHLRTRLTGYKVNHTEIRFVKDIPKNSAGKIQKQILREQVLRDIKS</sequence>
<dbReference type="Pfam" id="PF13193">
    <property type="entry name" value="AMP-binding_C"/>
    <property type="match status" value="1"/>
</dbReference>
<keyword evidence="4" id="KW-1185">Reference proteome</keyword>
<dbReference type="Gene3D" id="3.40.50.12780">
    <property type="entry name" value="N-terminal domain of ligase-like"/>
    <property type="match status" value="1"/>
</dbReference>
<feature type="domain" description="AMP-dependent synthetase/ligase" evidence="1">
    <location>
        <begin position="73"/>
        <end position="449"/>
    </location>
</feature>
<dbReference type="InterPro" id="IPR020845">
    <property type="entry name" value="AMP-binding_CS"/>
</dbReference>
<feature type="domain" description="AMP-binding enzyme C-terminal" evidence="2">
    <location>
        <begin position="498"/>
        <end position="571"/>
    </location>
</feature>
<evidence type="ECO:0000259" key="2">
    <source>
        <dbReference type="Pfam" id="PF13193"/>
    </source>
</evidence>
<dbReference type="SUPFAM" id="SSF56801">
    <property type="entry name" value="Acetyl-CoA synthetase-like"/>
    <property type="match status" value="1"/>
</dbReference>
<evidence type="ECO:0000313" key="4">
    <source>
        <dbReference type="Proteomes" id="UP001274830"/>
    </source>
</evidence>
<proteinExistence type="predicted"/>
<dbReference type="EMBL" id="JAUTXT010000001">
    <property type="protein sequence ID" value="KAK3679859.1"/>
    <property type="molecule type" value="Genomic_DNA"/>
</dbReference>
<dbReference type="Gene3D" id="3.30.300.30">
    <property type="match status" value="1"/>
</dbReference>
<organism evidence="3 4">
    <name type="scientific">Recurvomyces mirabilis</name>
    <dbReference type="NCBI Taxonomy" id="574656"/>
    <lineage>
        <taxon>Eukaryota</taxon>
        <taxon>Fungi</taxon>
        <taxon>Dikarya</taxon>
        <taxon>Ascomycota</taxon>
        <taxon>Pezizomycotina</taxon>
        <taxon>Dothideomycetes</taxon>
        <taxon>Dothideomycetidae</taxon>
        <taxon>Mycosphaerellales</taxon>
        <taxon>Teratosphaeriaceae</taxon>
        <taxon>Recurvomyces</taxon>
    </lineage>
</organism>
<evidence type="ECO:0000259" key="1">
    <source>
        <dbReference type="Pfam" id="PF00501"/>
    </source>
</evidence>
<gene>
    <name evidence="3" type="ORF">LTR78_000235</name>
</gene>
<dbReference type="InterPro" id="IPR025110">
    <property type="entry name" value="AMP-bd_C"/>
</dbReference>
<dbReference type="InterPro" id="IPR042099">
    <property type="entry name" value="ANL_N_sf"/>
</dbReference>
<dbReference type="PROSITE" id="PS00455">
    <property type="entry name" value="AMP_BINDING"/>
    <property type="match status" value="1"/>
</dbReference>
<dbReference type="InterPro" id="IPR000873">
    <property type="entry name" value="AMP-dep_synth/lig_dom"/>
</dbReference>
<dbReference type="GO" id="GO:0019748">
    <property type="term" value="P:secondary metabolic process"/>
    <property type="evidence" value="ECO:0007669"/>
    <property type="project" value="TreeGrafter"/>
</dbReference>
<protein>
    <submittedName>
        <fullName evidence="3">Uncharacterized protein</fullName>
    </submittedName>
</protein>
<dbReference type="AlphaFoldDB" id="A0AAE0WXI9"/>
<dbReference type="PANTHER" id="PTHR24096:SF265">
    <property type="entry name" value="ENZYME, PUTATIVE (AFU_ORTHOLOGUE AFUA_5G14270)-RELATED"/>
    <property type="match status" value="1"/>
</dbReference>
<dbReference type="PANTHER" id="PTHR24096">
    <property type="entry name" value="LONG-CHAIN-FATTY-ACID--COA LIGASE"/>
    <property type="match status" value="1"/>
</dbReference>
<reference evidence="3" key="1">
    <citation type="submission" date="2023-07" db="EMBL/GenBank/DDBJ databases">
        <title>Black Yeasts Isolated from many extreme environments.</title>
        <authorList>
            <person name="Coleine C."/>
            <person name="Stajich J.E."/>
            <person name="Selbmann L."/>
        </authorList>
    </citation>
    <scope>NUCLEOTIDE SEQUENCE</scope>
    <source>
        <strain evidence="3">CCFEE 5485</strain>
    </source>
</reference>
<dbReference type="GO" id="GO:0016405">
    <property type="term" value="F:CoA-ligase activity"/>
    <property type="evidence" value="ECO:0007669"/>
    <property type="project" value="TreeGrafter"/>
</dbReference>
<accession>A0AAE0WXI9</accession>
<dbReference type="Pfam" id="PF00501">
    <property type="entry name" value="AMP-binding"/>
    <property type="match status" value="1"/>
</dbReference>
<dbReference type="Proteomes" id="UP001274830">
    <property type="component" value="Unassembled WGS sequence"/>
</dbReference>
<evidence type="ECO:0000313" key="3">
    <source>
        <dbReference type="EMBL" id="KAK3679859.1"/>
    </source>
</evidence>
<dbReference type="InterPro" id="IPR045851">
    <property type="entry name" value="AMP-bd_C_sf"/>
</dbReference>